<organism evidence="1 2">
    <name type="scientific">Candidatus Electronema aureum</name>
    <dbReference type="NCBI Taxonomy" id="2005002"/>
    <lineage>
        <taxon>Bacteria</taxon>
        <taxon>Pseudomonadati</taxon>
        <taxon>Thermodesulfobacteriota</taxon>
        <taxon>Desulfobulbia</taxon>
        <taxon>Desulfobulbales</taxon>
        <taxon>Desulfobulbaceae</taxon>
        <taxon>Candidatus Electronema</taxon>
    </lineage>
</organism>
<sequence length="56" mass="6403">MLILDTNAVIYLQKGLRAVSSPLCFLRFLYFPNHPAPILRSTLNPPLRTRLLRLPA</sequence>
<name>A0A521G2S2_9BACT</name>
<dbReference type="Proteomes" id="UP000316238">
    <property type="component" value="Unassembled WGS sequence"/>
</dbReference>
<keyword evidence="2" id="KW-1185">Reference proteome</keyword>
<gene>
    <name evidence="1" type="ORF">CDV28_11029</name>
</gene>
<evidence type="ECO:0000313" key="2">
    <source>
        <dbReference type="Proteomes" id="UP000316238"/>
    </source>
</evidence>
<comment type="caution">
    <text evidence="1">The sequence shown here is derived from an EMBL/GenBank/DDBJ whole genome shotgun (WGS) entry which is preliminary data.</text>
</comment>
<dbReference type="EMBL" id="NQJD01000010">
    <property type="protein sequence ID" value="TAA75161.1"/>
    <property type="molecule type" value="Genomic_DNA"/>
</dbReference>
<protein>
    <submittedName>
        <fullName evidence="1">Uncharacterized protein</fullName>
    </submittedName>
</protein>
<reference evidence="1" key="1">
    <citation type="submission" date="2017-07" db="EMBL/GenBank/DDBJ databases">
        <title>The cable genome - Insights into the physiology and evolution of filamentous bacteria capable of sulfide oxidation via long distance electron transfer.</title>
        <authorList>
            <person name="Thorup C."/>
            <person name="Bjerg J.T."/>
            <person name="Schreiber L."/>
            <person name="Nielsen L.P."/>
            <person name="Kjeldsen K.U."/>
            <person name="Boesen T."/>
            <person name="Boggild A."/>
            <person name="Meysman F."/>
            <person name="Geelhoed J."/>
            <person name="Schramm A."/>
        </authorList>
    </citation>
    <scope>NUCLEOTIDE SEQUENCE [LARGE SCALE GENOMIC DNA]</scope>
    <source>
        <strain evidence="1">GS</strain>
    </source>
</reference>
<proteinExistence type="predicted"/>
<accession>A0A521G2S2</accession>
<dbReference type="AlphaFoldDB" id="A0A521G2S2"/>
<evidence type="ECO:0000313" key="1">
    <source>
        <dbReference type="EMBL" id="TAA75161.1"/>
    </source>
</evidence>